<dbReference type="Gene3D" id="2.40.30.10">
    <property type="entry name" value="Translation factors"/>
    <property type="match status" value="1"/>
</dbReference>
<dbReference type="Gene3D" id="3.40.50.80">
    <property type="entry name" value="Nucleotide-binding domain of ferredoxin-NADP reductase (FNR) module"/>
    <property type="match status" value="1"/>
</dbReference>
<dbReference type="OrthoDB" id="1856718at2759"/>
<protein>
    <recommendedName>
        <fullName evidence="6">Methionine synthase reductase</fullName>
        <ecNumber evidence="5">1.16.1.8</ecNumber>
    </recommendedName>
</protein>
<sequence length="470" mass="53627">MDLKRLKFATTDKLSLPPLGQTLIRCRFKTEVQGLENQQIVNFLKEIPLPFSSSELFGAPIDSAKYLAEGADVKTTIELFLNIKGGNFQYLPGDSIGVMPKNPKSEVIEVLDCLGLTDQAETIVEITIAEGQNRKKLPPHLPRELSLFDLFESCLDLRSIPKKLFIRALLEYTDVAEEKRRLEEFCCKEGSKEYNDHILNNSICLVDLLMSFPSCKPPLALILEHLPRLMPRVYSIASSPLEHKNRIRIVFNVVNDLRGRKGICSSWLQKISHPFLDITGQLEDLSLFEHSKHIVVPIYLRKSSSFRIPEDPSTSLIMIGPGTGLAPFVGFLEHRQRQKKISPRPEGITSLYFGCRYKTKDHIYRRNLQHFVHNGTLNKFTACFSRESHEDGSPRYVQDVIYNDKEEFVDLLLRDKTCMFICGDALNMAKNVQEMVIKSISDVKNISLEEATQIVSSLEKESKLIKDVWR</sequence>
<dbReference type="OMA" id="WLYVGAK"/>
<evidence type="ECO:0000256" key="1">
    <source>
        <dbReference type="ARBA" id="ARBA00001974"/>
    </source>
</evidence>
<dbReference type="Proteomes" id="UP000494040">
    <property type="component" value="Unassembled WGS sequence"/>
</dbReference>
<dbReference type="GeneID" id="106670593"/>
<evidence type="ECO:0000259" key="7">
    <source>
        <dbReference type="PROSITE" id="PS51384"/>
    </source>
</evidence>
<organism evidence="8 9">
    <name type="scientific">Cimex lectularius</name>
    <name type="common">Bed bug</name>
    <name type="synonym">Acanthia lectularia</name>
    <dbReference type="NCBI Taxonomy" id="79782"/>
    <lineage>
        <taxon>Eukaryota</taxon>
        <taxon>Metazoa</taxon>
        <taxon>Ecdysozoa</taxon>
        <taxon>Arthropoda</taxon>
        <taxon>Hexapoda</taxon>
        <taxon>Insecta</taxon>
        <taxon>Pterygota</taxon>
        <taxon>Neoptera</taxon>
        <taxon>Paraneoptera</taxon>
        <taxon>Hemiptera</taxon>
        <taxon>Heteroptera</taxon>
        <taxon>Panheteroptera</taxon>
        <taxon>Cimicomorpha</taxon>
        <taxon>Cimicidae</taxon>
        <taxon>Cimex</taxon>
    </lineage>
</organism>
<feature type="domain" description="FAD-binding FR-type" evidence="7">
    <location>
        <begin position="54"/>
        <end position="309"/>
    </location>
</feature>
<dbReference type="EC" id="1.16.1.8" evidence="5"/>
<evidence type="ECO:0000256" key="5">
    <source>
        <dbReference type="ARBA" id="ARBA00039088"/>
    </source>
</evidence>
<evidence type="ECO:0000313" key="9">
    <source>
        <dbReference type="Proteomes" id="UP000494040"/>
    </source>
</evidence>
<dbReference type="GO" id="GO:0030586">
    <property type="term" value="F:[methionine synthase] reductase (NADPH) activity"/>
    <property type="evidence" value="ECO:0007669"/>
    <property type="project" value="UniProtKB-EC"/>
</dbReference>
<dbReference type="AlphaFoldDB" id="A0A8I6S493"/>
<dbReference type="SUPFAM" id="SSF63380">
    <property type="entry name" value="Riboflavin synthase domain-like"/>
    <property type="match status" value="1"/>
</dbReference>
<dbReference type="GO" id="GO:0009086">
    <property type="term" value="P:methionine biosynthetic process"/>
    <property type="evidence" value="ECO:0007669"/>
    <property type="project" value="TreeGrafter"/>
</dbReference>
<accession>A0A8I6S493</accession>
<dbReference type="PANTHER" id="PTHR19384:SF84">
    <property type="entry name" value="METHIONINE SYNTHASE REDUCTASE"/>
    <property type="match status" value="1"/>
</dbReference>
<comment type="cofactor">
    <cofactor evidence="1">
        <name>FAD</name>
        <dbReference type="ChEBI" id="CHEBI:57692"/>
    </cofactor>
</comment>
<dbReference type="GO" id="GO:0010181">
    <property type="term" value="F:FMN binding"/>
    <property type="evidence" value="ECO:0007669"/>
    <property type="project" value="TreeGrafter"/>
</dbReference>
<dbReference type="Pfam" id="PF00175">
    <property type="entry name" value="NAD_binding_1"/>
    <property type="match status" value="1"/>
</dbReference>
<dbReference type="InterPro" id="IPR023173">
    <property type="entry name" value="NADPH_Cyt_P450_Rdtase_alpha"/>
</dbReference>
<keyword evidence="9" id="KW-1185">Reference proteome</keyword>
<dbReference type="GO" id="GO:0050667">
    <property type="term" value="P:homocysteine metabolic process"/>
    <property type="evidence" value="ECO:0007669"/>
    <property type="project" value="TreeGrafter"/>
</dbReference>
<dbReference type="RefSeq" id="XP_014256563.1">
    <property type="nucleotide sequence ID" value="XM_014401077.2"/>
</dbReference>
<name>A0A8I6S493_CIMLE</name>
<dbReference type="InterPro" id="IPR003097">
    <property type="entry name" value="CysJ-like_FAD-binding"/>
</dbReference>
<dbReference type="PANTHER" id="PTHR19384">
    <property type="entry name" value="NITRIC OXIDE SYNTHASE-RELATED"/>
    <property type="match status" value="1"/>
</dbReference>
<dbReference type="Pfam" id="PF00667">
    <property type="entry name" value="FAD_binding_1"/>
    <property type="match status" value="1"/>
</dbReference>
<dbReference type="InterPro" id="IPR017938">
    <property type="entry name" value="Riboflavin_synthase-like_b-brl"/>
</dbReference>
<evidence type="ECO:0000256" key="4">
    <source>
        <dbReference type="ARBA" id="ARBA00023002"/>
    </source>
</evidence>
<dbReference type="InterPro" id="IPR039261">
    <property type="entry name" value="FNR_nucleotide-bd"/>
</dbReference>
<reference evidence="8" key="1">
    <citation type="submission" date="2022-01" db="UniProtKB">
        <authorList>
            <consortium name="EnsemblMetazoa"/>
        </authorList>
    </citation>
    <scope>IDENTIFICATION</scope>
</reference>
<proteinExistence type="predicted"/>
<dbReference type="GO" id="GO:0005829">
    <property type="term" value="C:cytosol"/>
    <property type="evidence" value="ECO:0007669"/>
    <property type="project" value="TreeGrafter"/>
</dbReference>
<keyword evidence="3" id="KW-0274">FAD</keyword>
<dbReference type="SUPFAM" id="SSF52343">
    <property type="entry name" value="Ferredoxin reductase-like, C-terminal NADP-linked domain"/>
    <property type="match status" value="1"/>
</dbReference>
<evidence type="ECO:0000313" key="8">
    <source>
        <dbReference type="EnsemblMetazoa" id="XP_014256563.1"/>
    </source>
</evidence>
<dbReference type="InterPro" id="IPR001709">
    <property type="entry name" value="Flavoprot_Pyr_Nucl_cyt_Rdtase"/>
</dbReference>
<dbReference type="FunFam" id="1.20.990.10:FF:000007">
    <property type="entry name" value="Methionine synthase reductase"/>
    <property type="match status" value="1"/>
</dbReference>
<evidence type="ECO:0000256" key="3">
    <source>
        <dbReference type="ARBA" id="ARBA00022827"/>
    </source>
</evidence>
<keyword evidence="4" id="KW-0560">Oxidoreductase</keyword>
<dbReference type="KEGG" id="clec:106670593"/>
<dbReference type="InterPro" id="IPR001433">
    <property type="entry name" value="OxRdtase_FAD/NAD-bd"/>
</dbReference>
<dbReference type="EnsemblMetazoa" id="XM_014401077.2">
    <property type="protein sequence ID" value="XP_014256563.1"/>
    <property type="gene ID" value="LOC106670593"/>
</dbReference>
<keyword evidence="2" id="KW-0285">Flavoprotein</keyword>
<dbReference type="PROSITE" id="PS51384">
    <property type="entry name" value="FAD_FR"/>
    <property type="match status" value="1"/>
</dbReference>
<dbReference type="Gene3D" id="1.20.990.10">
    <property type="entry name" value="NADPH-cytochrome p450 Reductase, Chain A, domain 3"/>
    <property type="match status" value="1"/>
</dbReference>
<evidence type="ECO:0000256" key="2">
    <source>
        <dbReference type="ARBA" id="ARBA00022630"/>
    </source>
</evidence>
<dbReference type="GO" id="GO:0050660">
    <property type="term" value="F:flavin adenine dinucleotide binding"/>
    <property type="evidence" value="ECO:0007669"/>
    <property type="project" value="TreeGrafter"/>
</dbReference>
<evidence type="ECO:0000256" key="6">
    <source>
        <dbReference type="ARBA" id="ARBA00040659"/>
    </source>
</evidence>
<dbReference type="InterPro" id="IPR017927">
    <property type="entry name" value="FAD-bd_FR_type"/>
</dbReference>
<dbReference type="PRINTS" id="PR00371">
    <property type="entry name" value="FPNCR"/>
</dbReference>